<reference evidence="2 3" key="1">
    <citation type="submission" date="2021-08" db="EMBL/GenBank/DDBJ databases">
        <title>Genomic Architecture of Streptomyces flavotricini NGL1 and Streptomyces erythrochromogenes HMS4 With Differential Plant Beneficial attributes and laccase production capabilities.</title>
        <authorList>
            <person name="Salwan R."/>
            <person name="Kaur R."/>
            <person name="Sharma V."/>
        </authorList>
    </citation>
    <scope>NUCLEOTIDE SEQUENCE [LARGE SCALE GENOMIC DNA]</scope>
    <source>
        <strain evidence="2 3">NGL1</strain>
    </source>
</reference>
<feature type="compositionally biased region" description="Pro residues" evidence="1">
    <location>
        <begin position="63"/>
        <end position="79"/>
    </location>
</feature>
<sequence length="209" mass="21929">MDSPTAPACTPTSHRRNFPSSSRSIWCTRPSTPSPHSAIRSPTSTTSSRASDPPGRPIRSHPLPTPPLPDPAAPGPPHSTTPSDPDGRYAYGLLLLDLTDRLSGAPDLDRAAALVDQVLDPADGLLARLADFFEAAGEKAKESEDDDAFDLGADFEEAAAQLRDVGDTLQDATERMAALAPTPSPVRAPRSLGSAVPVGITRPVPGRSR</sequence>
<feature type="compositionally biased region" description="Polar residues" evidence="1">
    <location>
        <begin position="18"/>
        <end position="35"/>
    </location>
</feature>
<dbReference type="EMBL" id="JAINUL010000001">
    <property type="protein sequence ID" value="MCC0094692.1"/>
    <property type="molecule type" value="Genomic_DNA"/>
</dbReference>
<protein>
    <submittedName>
        <fullName evidence="2">Uncharacterized protein</fullName>
    </submittedName>
</protein>
<evidence type="ECO:0000256" key="1">
    <source>
        <dbReference type="SAM" id="MobiDB-lite"/>
    </source>
</evidence>
<name>A0ABS8E0M3_9ACTN</name>
<feature type="region of interest" description="Disordered" evidence="1">
    <location>
        <begin position="1"/>
        <end position="89"/>
    </location>
</feature>
<dbReference type="RefSeq" id="WP_229335256.1">
    <property type="nucleotide sequence ID" value="NZ_JAINUL010000001.1"/>
</dbReference>
<feature type="compositionally biased region" description="Low complexity" evidence="1">
    <location>
        <begin position="37"/>
        <end position="53"/>
    </location>
</feature>
<evidence type="ECO:0000313" key="2">
    <source>
        <dbReference type="EMBL" id="MCC0094692.1"/>
    </source>
</evidence>
<organism evidence="2 3">
    <name type="scientific">Streptomyces flavotricini</name>
    <dbReference type="NCBI Taxonomy" id="66888"/>
    <lineage>
        <taxon>Bacteria</taxon>
        <taxon>Bacillati</taxon>
        <taxon>Actinomycetota</taxon>
        <taxon>Actinomycetes</taxon>
        <taxon>Kitasatosporales</taxon>
        <taxon>Streptomycetaceae</taxon>
        <taxon>Streptomyces</taxon>
    </lineage>
</organism>
<comment type="caution">
    <text evidence="2">The sequence shown here is derived from an EMBL/GenBank/DDBJ whole genome shotgun (WGS) entry which is preliminary data.</text>
</comment>
<gene>
    <name evidence="2" type="ORF">K7B10_07820</name>
</gene>
<accession>A0ABS8E0M3</accession>
<feature type="region of interest" description="Disordered" evidence="1">
    <location>
        <begin position="181"/>
        <end position="209"/>
    </location>
</feature>
<evidence type="ECO:0000313" key="3">
    <source>
        <dbReference type="Proteomes" id="UP001520654"/>
    </source>
</evidence>
<dbReference type="Proteomes" id="UP001520654">
    <property type="component" value="Unassembled WGS sequence"/>
</dbReference>
<proteinExistence type="predicted"/>
<keyword evidence="3" id="KW-1185">Reference proteome</keyword>